<protein>
    <submittedName>
        <fullName evidence="2">S-adenosyl-L-methionine-dependent methyltransferase</fullName>
    </submittedName>
</protein>
<accession>A0A9Q9AM68</accession>
<feature type="region of interest" description="Disordered" evidence="1">
    <location>
        <begin position="1"/>
        <end position="27"/>
    </location>
</feature>
<keyword evidence="3" id="KW-1185">Reference proteome</keyword>
<keyword evidence="2" id="KW-0808">Transferase</keyword>
<evidence type="ECO:0000313" key="2">
    <source>
        <dbReference type="EMBL" id="USW49000.1"/>
    </source>
</evidence>
<dbReference type="Pfam" id="PF13489">
    <property type="entry name" value="Methyltransf_23"/>
    <property type="match status" value="1"/>
</dbReference>
<feature type="compositionally biased region" description="Low complexity" evidence="1">
    <location>
        <begin position="365"/>
        <end position="392"/>
    </location>
</feature>
<name>A0A9Q9AM68_9PEZI</name>
<dbReference type="PANTHER" id="PTHR43591">
    <property type="entry name" value="METHYLTRANSFERASE"/>
    <property type="match status" value="1"/>
</dbReference>
<dbReference type="GO" id="GO:0008168">
    <property type="term" value="F:methyltransferase activity"/>
    <property type="evidence" value="ECO:0007669"/>
    <property type="project" value="UniProtKB-KW"/>
</dbReference>
<gene>
    <name evidence="2" type="ORF">Slin15195_G023190</name>
</gene>
<reference evidence="2" key="1">
    <citation type="submission" date="2022-06" db="EMBL/GenBank/DDBJ databases">
        <title>Complete genome sequences of two strains of the flax pathogen Septoria linicola.</title>
        <authorList>
            <person name="Lapalu N."/>
            <person name="Simon A."/>
            <person name="Demenou B."/>
            <person name="Paumier D."/>
            <person name="Guillot M.-P."/>
            <person name="Gout L."/>
            <person name="Valade R."/>
        </authorList>
    </citation>
    <scope>NUCLEOTIDE SEQUENCE</scope>
    <source>
        <strain evidence="2">SE15195</strain>
    </source>
</reference>
<feature type="region of interest" description="Disordered" evidence="1">
    <location>
        <begin position="332"/>
        <end position="392"/>
    </location>
</feature>
<dbReference type="CDD" id="cd02440">
    <property type="entry name" value="AdoMet_MTases"/>
    <property type="match status" value="1"/>
</dbReference>
<proteinExistence type="predicted"/>
<dbReference type="SUPFAM" id="SSF53335">
    <property type="entry name" value="S-adenosyl-L-methionine-dependent methyltransferases"/>
    <property type="match status" value="1"/>
</dbReference>
<feature type="compositionally biased region" description="Low complexity" evidence="1">
    <location>
        <begin position="332"/>
        <end position="343"/>
    </location>
</feature>
<dbReference type="Proteomes" id="UP001056384">
    <property type="component" value="Chromosome 2"/>
</dbReference>
<dbReference type="AlphaFoldDB" id="A0A9Q9AM68"/>
<evidence type="ECO:0000256" key="1">
    <source>
        <dbReference type="SAM" id="MobiDB-lite"/>
    </source>
</evidence>
<organism evidence="2 3">
    <name type="scientific">Septoria linicola</name>
    <dbReference type="NCBI Taxonomy" id="215465"/>
    <lineage>
        <taxon>Eukaryota</taxon>
        <taxon>Fungi</taxon>
        <taxon>Dikarya</taxon>
        <taxon>Ascomycota</taxon>
        <taxon>Pezizomycotina</taxon>
        <taxon>Dothideomycetes</taxon>
        <taxon>Dothideomycetidae</taxon>
        <taxon>Mycosphaerellales</taxon>
        <taxon>Mycosphaerellaceae</taxon>
        <taxon>Septoria</taxon>
    </lineage>
</organism>
<dbReference type="EMBL" id="CP099419">
    <property type="protein sequence ID" value="USW49000.1"/>
    <property type="molecule type" value="Genomic_DNA"/>
</dbReference>
<evidence type="ECO:0000313" key="3">
    <source>
        <dbReference type="Proteomes" id="UP001056384"/>
    </source>
</evidence>
<feature type="compositionally biased region" description="Polar residues" evidence="1">
    <location>
        <begin position="344"/>
        <end position="364"/>
    </location>
</feature>
<dbReference type="Gene3D" id="3.40.50.150">
    <property type="entry name" value="Vaccinia Virus protein VP39"/>
    <property type="match status" value="1"/>
</dbReference>
<dbReference type="GO" id="GO:0032259">
    <property type="term" value="P:methylation"/>
    <property type="evidence" value="ECO:0007669"/>
    <property type="project" value="UniProtKB-KW"/>
</dbReference>
<dbReference type="InterPro" id="IPR029063">
    <property type="entry name" value="SAM-dependent_MTases_sf"/>
</dbReference>
<keyword evidence="2" id="KW-0489">Methyltransferase</keyword>
<sequence length="392" mass="44785">MSDQIPIDDHYSTYSGERYGDGNESYTSGRTLATTTTMYRHENGRTYHAYRDGEYWQPNDEKQNNHEAIVHHLCIMTLHDKLYLAPLANPKRILDVGTGTGIWATDVADKFPSAEVIGTDLSPVQPGMQPDNCRFEIDDCMSEWVYPKNHFDFIHIRGLFGSISDWPFLYRQCYEHLEPGGWIEQIEWSIQNRSVDGVLNPNATLARWSRYGIECGRRINKTFEIAESMARHITEAGFVDVVERRFKWPIGPWSSDPRLKEIGRWNLLNWEEGMEGWVIAPYTRVLGWSAAEVQEWLVEIRRALRDRKRHIYHEVRLVYARKPFDHEISKEATSGADASAGASNETAEVNSANQASSSENITTHQDASLLQQQNQQQESTSSATEASTPAAQ</sequence>
<dbReference type="PANTHER" id="PTHR43591:SF105">
    <property type="entry name" value="METHYLTRANSFERASE DOMAIN-CONTAINING PROTEIN-RELATED"/>
    <property type="match status" value="1"/>
</dbReference>